<organism evidence="2 3">
    <name type="scientific">Cercospora zeae-maydis SCOH1-5</name>
    <dbReference type="NCBI Taxonomy" id="717836"/>
    <lineage>
        <taxon>Eukaryota</taxon>
        <taxon>Fungi</taxon>
        <taxon>Dikarya</taxon>
        <taxon>Ascomycota</taxon>
        <taxon>Pezizomycotina</taxon>
        <taxon>Dothideomycetes</taxon>
        <taxon>Dothideomycetidae</taxon>
        <taxon>Mycosphaerellales</taxon>
        <taxon>Mycosphaerellaceae</taxon>
        <taxon>Cercospora</taxon>
    </lineage>
</organism>
<dbReference type="Proteomes" id="UP000799539">
    <property type="component" value="Unassembled WGS sequence"/>
</dbReference>
<dbReference type="OrthoDB" id="3882355at2759"/>
<proteinExistence type="predicted"/>
<sequence>MAARVDVIRDSGTIIGNADRRPDNTQKSNGMCEEGVALESGDPPEHMPISLGRVGMEMLGLRSYIAGMIARIDNFRGSSEDYVSYLERIVLSYRSNSASKANGESAAREQTRPRTSDGGAPSTSNHGTRSKHSGTLEFVAVDPQSLKLNPVRRKSAVSRWKKNAIALVKETPEAKVWYKVLKEEGIYDAMCNGETAAYLMATDERLPAVPNHEPAPRSVPSLAYDRLKMYALAAGRRGTTASIAVKLANFQKFLVLSACYVLHQSEVEWPVLDVVRICVGSDTSQRRAEDILKCARYANKLLDALYLEGWGLRACELFLLWNRPLTFFYQLSCASNSSLQVFKASIGTQLFTALPECYPWTPLFVPKLVQHIIGQDFA</sequence>
<evidence type="ECO:0000313" key="3">
    <source>
        <dbReference type="Proteomes" id="UP000799539"/>
    </source>
</evidence>
<gene>
    <name evidence="2" type="ORF">CERZMDRAFT_100981</name>
</gene>
<reference evidence="2" key="1">
    <citation type="journal article" date="2020" name="Stud. Mycol.">
        <title>101 Dothideomycetes genomes: a test case for predicting lifestyles and emergence of pathogens.</title>
        <authorList>
            <person name="Haridas S."/>
            <person name="Albert R."/>
            <person name="Binder M."/>
            <person name="Bloem J."/>
            <person name="Labutti K."/>
            <person name="Salamov A."/>
            <person name="Andreopoulos B."/>
            <person name="Baker S."/>
            <person name="Barry K."/>
            <person name="Bills G."/>
            <person name="Bluhm B."/>
            <person name="Cannon C."/>
            <person name="Castanera R."/>
            <person name="Culley D."/>
            <person name="Daum C."/>
            <person name="Ezra D."/>
            <person name="Gonzalez J."/>
            <person name="Henrissat B."/>
            <person name="Kuo A."/>
            <person name="Liang C."/>
            <person name="Lipzen A."/>
            <person name="Lutzoni F."/>
            <person name="Magnuson J."/>
            <person name="Mondo S."/>
            <person name="Nolan M."/>
            <person name="Ohm R."/>
            <person name="Pangilinan J."/>
            <person name="Park H.-J."/>
            <person name="Ramirez L."/>
            <person name="Alfaro M."/>
            <person name="Sun H."/>
            <person name="Tritt A."/>
            <person name="Yoshinaga Y."/>
            <person name="Zwiers L.-H."/>
            <person name="Turgeon B."/>
            <person name="Goodwin S."/>
            <person name="Spatafora J."/>
            <person name="Crous P."/>
            <person name="Grigoriev I."/>
        </authorList>
    </citation>
    <scope>NUCLEOTIDE SEQUENCE</scope>
    <source>
        <strain evidence="2">SCOH1-5</strain>
    </source>
</reference>
<dbReference type="AlphaFoldDB" id="A0A6A6F6M3"/>
<accession>A0A6A6F6M3</accession>
<feature type="region of interest" description="Disordered" evidence="1">
    <location>
        <begin position="99"/>
        <end position="135"/>
    </location>
</feature>
<name>A0A6A6F6M3_9PEZI</name>
<keyword evidence="3" id="KW-1185">Reference proteome</keyword>
<evidence type="ECO:0000256" key="1">
    <source>
        <dbReference type="SAM" id="MobiDB-lite"/>
    </source>
</evidence>
<feature type="compositionally biased region" description="Basic and acidic residues" evidence="1">
    <location>
        <begin position="106"/>
        <end position="115"/>
    </location>
</feature>
<evidence type="ECO:0000313" key="2">
    <source>
        <dbReference type="EMBL" id="KAF2208994.1"/>
    </source>
</evidence>
<dbReference type="EMBL" id="ML992690">
    <property type="protein sequence ID" value="KAF2208994.1"/>
    <property type="molecule type" value="Genomic_DNA"/>
</dbReference>
<protein>
    <submittedName>
        <fullName evidence="2">Uncharacterized protein</fullName>
    </submittedName>
</protein>